<organism evidence="2 3">
    <name type="scientific">Colletotrichum sidae</name>
    <dbReference type="NCBI Taxonomy" id="1347389"/>
    <lineage>
        <taxon>Eukaryota</taxon>
        <taxon>Fungi</taxon>
        <taxon>Dikarya</taxon>
        <taxon>Ascomycota</taxon>
        <taxon>Pezizomycotina</taxon>
        <taxon>Sordariomycetes</taxon>
        <taxon>Hypocreomycetidae</taxon>
        <taxon>Glomerellales</taxon>
        <taxon>Glomerellaceae</taxon>
        <taxon>Colletotrichum</taxon>
        <taxon>Colletotrichum orbiculare species complex</taxon>
    </lineage>
</organism>
<sequence length="162" mass="17022">MAELASTKAPNKLDILGRVLLTNADPAVIAMMALGSAENFASGDLNTVDKQSLRAMLAHVDAMAGRIKTLLESEAGTDSVSESKSEGENQPPIDGQTRSRIDSAEADMNPIKNESIESPADLPTPATTTQDNPEPVSLLGEKSSQEALDEAVDEDAVAMDID</sequence>
<accession>A0A4R8S767</accession>
<name>A0A4R8S767_9PEZI</name>
<reference evidence="2 3" key="1">
    <citation type="submission" date="2018-11" db="EMBL/GenBank/DDBJ databases">
        <title>Genome sequence and assembly of Colletotrichum sidae.</title>
        <authorList>
            <person name="Gan P."/>
            <person name="Shirasu K."/>
        </authorList>
    </citation>
    <scope>NUCLEOTIDE SEQUENCE [LARGE SCALE GENOMIC DNA]</scope>
    <source>
        <strain evidence="2 3">CBS 518.97</strain>
    </source>
</reference>
<evidence type="ECO:0000256" key="1">
    <source>
        <dbReference type="SAM" id="MobiDB-lite"/>
    </source>
</evidence>
<gene>
    <name evidence="2" type="ORF">C8034_v006696</name>
</gene>
<dbReference type="EMBL" id="QAPF01001802">
    <property type="protein sequence ID" value="TDZ87550.1"/>
    <property type="molecule type" value="Genomic_DNA"/>
</dbReference>
<protein>
    <submittedName>
        <fullName evidence="2">Uncharacterized protein</fullName>
    </submittedName>
</protein>
<keyword evidence="3" id="KW-1185">Reference proteome</keyword>
<dbReference type="Proteomes" id="UP000295604">
    <property type="component" value="Unassembled WGS sequence"/>
</dbReference>
<feature type="region of interest" description="Disordered" evidence="1">
    <location>
        <begin position="73"/>
        <end position="162"/>
    </location>
</feature>
<evidence type="ECO:0000313" key="3">
    <source>
        <dbReference type="Proteomes" id="UP000295604"/>
    </source>
</evidence>
<dbReference type="AlphaFoldDB" id="A0A4R8S767"/>
<proteinExistence type="predicted"/>
<feature type="compositionally biased region" description="Acidic residues" evidence="1">
    <location>
        <begin position="147"/>
        <end position="162"/>
    </location>
</feature>
<comment type="caution">
    <text evidence="2">The sequence shown here is derived from an EMBL/GenBank/DDBJ whole genome shotgun (WGS) entry which is preliminary data.</text>
</comment>
<evidence type="ECO:0000313" key="2">
    <source>
        <dbReference type="EMBL" id="TDZ87550.1"/>
    </source>
</evidence>